<evidence type="ECO:0000313" key="3">
    <source>
        <dbReference type="EMBL" id="GBN64531.1"/>
    </source>
</evidence>
<protein>
    <submittedName>
        <fullName evidence="3">Uncharacterized protein</fullName>
    </submittedName>
</protein>
<comment type="caution">
    <text evidence="3">The sequence shown here is derived from an EMBL/GenBank/DDBJ whole genome shotgun (WGS) entry which is preliminary data.</text>
</comment>
<dbReference type="Proteomes" id="UP000499080">
    <property type="component" value="Unassembled WGS sequence"/>
</dbReference>
<name>A0A4Y2QMI6_ARAVE</name>
<evidence type="ECO:0000313" key="2">
    <source>
        <dbReference type="EMBL" id="GBN64515.1"/>
    </source>
</evidence>
<gene>
    <name evidence="2" type="ORF">AVEN_239435_1</name>
    <name evidence="3" type="ORF">AVEN_67912_1</name>
</gene>
<feature type="compositionally biased region" description="Basic residues" evidence="1">
    <location>
        <begin position="74"/>
        <end position="93"/>
    </location>
</feature>
<evidence type="ECO:0000313" key="4">
    <source>
        <dbReference type="Proteomes" id="UP000499080"/>
    </source>
</evidence>
<feature type="region of interest" description="Disordered" evidence="1">
    <location>
        <begin position="65"/>
        <end position="108"/>
    </location>
</feature>
<proteinExistence type="predicted"/>
<keyword evidence="4" id="KW-1185">Reference proteome</keyword>
<accession>A0A4Y2QMI6</accession>
<dbReference type="EMBL" id="BGPR01139481">
    <property type="protein sequence ID" value="GBN64515.1"/>
    <property type="molecule type" value="Genomic_DNA"/>
</dbReference>
<sequence length="108" mass="12573">MSLQCLFLLYNEYPIRHFHPNEASFITVEDLNPSASSDSDTNFPASDFSNLATSPFDFAKLAARSREHSDEIRGKRRKTRQIFRRKSRRKPKPQRTEVNQYPGLTVLK</sequence>
<dbReference type="EMBL" id="BGPR01139489">
    <property type="protein sequence ID" value="GBN64531.1"/>
    <property type="molecule type" value="Genomic_DNA"/>
</dbReference>
<dbReference type="AlphaFoldDB" id="A0A4Y2QMI6"/>
<reference evidence="3 4" key="1">
    <citation type="journal article" date="2019" name="Sci. Rep.">
        <title>Orb-weaving spider Araneus ventricosus genome elucidates the spidroin gene catalogue.</title>
        <authorList>
            <person name="Kono N."/>
            <person name="Nakamura H."/>
            <person name="Ohtoshi R."/>
            <person name="Moran D.A.P."/>
            <person name="Shinohara A."/>
            <person name="Yoshida Y."/>
            <person name="Fujiwara M."/>
            <person name="Mori M."/>
            <person name="Tomita M."/>
            <person name="Arakawa K."/>
        </authorList>
    </citation>
    <scope>NUCLEOTIDE SEQUENCE [LARGE SCALE GENOMIC DNA]</scope>
</reference>
<evidence type="ECO:0000256" key="1">
    <source>
        <dbReference type="SAM" id="MobiDB-lite"/>
    </source>
</evidence>
<organism evidence="3 4">
    <name type="scientific">Araneus ventricosus</name>
    <name type="common">Orbweaver spider</name>
    <name type="synonym">Epeira ventricosa</name>
    <dbReference type="NCBI Taxonomy" id="182803"/>
    <lineage>
        <taxon>Eukaryota</taxon>
        <taxon>Metazoa</taxon>
        <taxon>Ecdysozoa</taxon>
        <taxon>Arthropoda</taxon>
        <taxon>Chelicerata</taxon>
        <taxon>Arachnida</taxon>
        <taxon>Araneae</taxon>
        <taxon>Araneomorphae</taxon>
        <taxon>Entelegynae</taxon>
        <taxon>Araneoidea</taxon>
        <taxon>Araneidae</taxon>
        <taxon>Araneus</taxon>
    </lineage>
</organism>